<protein>
    <submittedName>
        <fullName evidence="6">Peptidase C25 gingipain</fullName>
    </submittedName>
</protein>
<name>A0A090BVZ3_9GAMM</name>
<dbReference type="SMART" id="SM00060">
    <property type="entry name" value="FN3"/>
    <property type="match status" value="1"/>
</dbReference>
<proteinExistence type="predicted"/>
<keyword evidence="3" id="KW-0677">Repeat</keyword>
<dbReference type="InterPro" id="IPR038490">
    <property type="entry name" value="Gingipain_propep_sf"/>
</dbReference>
<dbReference type="Pfam" id="PF08263">
    <property type="entry name" value="LRRNT_2"/>
    <property type="match status" value="1"/>
</dbReference>
<feature type="compositionally biased region" description="Pro residues" evidence="4">
    <location>
        <begin position="472"/>
        <end position="494"/>
    </location>
</feature>
<dbReference type="InterPro" id="IPR012600">
    <property type="entry name" value="Propeptide_C25"/>
</dbReference>
<dbReference type="GO" id="GO:0005576">
    <property type="term" value="C:extracellular region"/>
    <property type="evidence" value="ECO:0007669"/>
    <property type="project" value="UniProtKB-SubCell"/>
</dbReference>
<dbReference type="Pfam" id="PF18998">
    <property type="entry name" value="Flg_new_2"/>
    <property type="match status" value="1"/>
</dbReference>
<dbReference type="InterPro" id="IPR013210">
    <property type="entry name" value="LRR_N_plant-typ"/>
</dbReference>
<dbReference type="InterPro" id="IPR036116">
    <property type="entry name" value="FN3_sf"/>
</dbReference>
<dbReference type="SUPFAM" id="SSF49265">
    <property type="entry name" value="Fibronectin type III"/>
    <property type="match status" value="1"/>
</dbReference>
<dbReference type="CDD" id="cd00063">
    <property type="entry name" value="FN3"/>
    <property type="match status" value="1"/>
</dbReference>
<evidence type="ECO:0000256" key="1">
    <source>
        <dbReference type="ARBA" id="ARBA00022614"/>
    </source>
</evidence>
<accession>A0A090BVZ3</accession>
<feature type="region of interest" description="Disordered" evidence="4">
    <location>
        <begin position="461"/>
        <end position="494"/>
    </location>
</feature>
<dbReference type="Proteomes" id="UP000031623">
    <property type="component" value="Chromosome"/>
</dbReference>
<evidence type="ECO:0000256" key="3">
    <source>
        <dbReference type="ARBA" id="ARBA00022737"/>
    </source>
</evidence>
<dbReference type="InterPro" id="IPR001611">
    <property type="entry name" value="Leu-rich_rpt"/>
</dbReference>
<dbReference type="SMART" id="SM00369">
    <property type="entry name" value="LRR_TYP"/>
    <property type="match status" value="6"/>
</dbReference>
<dbReference type="InterPro" id="IPR044060">
    <property type="entry name" value="Bacterial_rp_domain"/>
</dbReference>
<dbReference type="Gene3D" id="3.40.50.10390">
    <property type="entry name" value="Gingipain r, domain 1"/>
    <property type="match status" value="1"/>
</dbReference>
<dbReference type="SUPFAM" id="SSF52058">
    <property type="entry name" value="L domain-like"/>
    <property type="match status" value="1"/>
</dbReference>
<dbReference type="InterPro" id="IPR032675">
    <property type="entry name" value="LRR_dom_sf"/>
</dbReference>
<dbReference type="InterPro" id="IPR003961">
    <property type="entry name" value="FN3_dom"/>
</dbReference>
<reference evidence="6 7" key="1">
    <citation type="journal article" date="2014" name="ISME J.">
        <title>Ecophysiology of Thioploca ingrica as revealed by the complete genome sequence supplemented with proteomic evidence.</title>
        <authorList>
            <person name="Kojima H."/>
            <person name="Ogura Y."/>
            <person name="Yamamoto N."/>
            <person name="Togashi T."/>
            <person name="Mori H."/>
            <person name="Watanabe T."/>
            <person name="Nemoto F."/>
            <person name="Kurokawa K."/>
            <person name="Hayashi T."/>
            <person name="Fukui M."/>
        </authorList>
    </citation>
    <scope>NUCLEOTIDE SEQUENCE [LARGE SCALE GENOMIC DNA]</scope>
</reference>
<evidence type="ECO:0000259" key="5">
    <source>
        <dbReference type="PROSITE" id="PS50853"/>
    </source>
</evidence>
<dbReference type="GO" id="GO:0004197">
    <property type="term" value="F:cysteine-type endopeptidase activity"/>
    <property type="evidence" value="ECO:0007669"/>
    <property type="project" value="InterPro"/>
</dbReference>
<keyword evidence="1" id="KW-0433">Leucine-rich repeat</keyword>
<dbReference type="Pfam" id="PF01364">
    <property type="entry name" value="Peptidase_C25"/>
    <property type="match status" value="1"/>
</dbReference>
<dbReference type="GO" id="GO:0006508">
    <property type="term" value="P:proteolysis"/>
    <property type="evidence" value="ECO:0007669"/>
    <property type="project" value="InterPro"/>
</dbReference>
<dbReference type="PROSITE" id="PS51450">
    <property type="entry name" value="LRR"/>
    <property type="match status" value="3"/>
</dbReference>
<keyword evidence="2" id="KW-0732">Signal</keyword>
<dbReference type="Gene3D" id="3.80.10.10">
    <property type="entry name" value="Ribonuclease Inhibitor"/>
    <property type="match status" value="3"/>
</dbReference>
<dbReference type="GO" id="GO:0046872">
    <property type="term" value="F:metal ion binding"/>
    <property type="evidence" value="ECO:0007669"/>
    <property type="project" value="UniProtKB-KW"/>
</dbReference>
<dbReference type="InterPro" id="IPR001769">
    <property type="entry name" value="Gingipain"/>
</dbReference>
<dbReference type="Pfam" id="PF08126">
    <property type="entry name" value="Propeptide_C25"/>
    <property type="match status" value="1"/>
</dbReference>
<evidence type="ECO:0000256" key="4">
    <source>
        <dbReference type="SAM" id="MobiDB-lite"/>
    </source>
</evidence>
<dbReference type="PANTHER" id="PTHR48009">
    <property type="entry name" value="LEUCINE-RICH REPEAT (LRR) FAMILY PROTEIN"/>
    <property type="match status" value="1"/>
</dbReference>
<dbReference type="Gene3D" id="3.40.50.1460">
    <property type="match status" value="1"/>
</dbReference>
<dbReference type="InterPro" id="IPR029030">
    <property type="entry name" value="Caspase-like_dom_sf"/>
</dbReference>
<organism evidence="6 7">
    <name type="scientific">Thioploca ingrica</name>
    <dbReference type="NCBI Taxonomy" id="40754"/>
    <lineage>
        <taxon>Bacteria</taxon>
        <taxon>Pseudomonadati</taxon>
        <taxon>Pseudomonadota</taxon>
        <taxon>Gammaproteobacteria</taxon>
        <taxon>Thiotrichales</taxon>
        <taxon>Thiotrichaceae</taxon>
        <taxon>Thioploca</taxon>
    </lineage>
</organism>
<dbReference type="Gene3D" id="2.60.40.3800">
    <property type="match status" value="1"/>
</dbReference>
<dbReference type="PROSITE" id="PS50853">
    <property type="entry name" value="FN3"/>
    <property type="match status" value="1"/>
</dbReference>
<dbReference type="SMART" id="SM00365">
    <property type="entry name" value="LRR_SD22"/>
    <property type="match status" value="6"/>
</dbReference>
<dbReference type="STRING" id="40754.THII_3409"/>
<dbReference type="Gene3D" id="2.60.40.10">
    <property type="entry name" value="Immunoglobulins"/>
    <property type="match status" value="3"/>
</dbReference>
<evidence type="ECO:0000256" key="2">
    <source>
        <dbReference type="ARBA" id="ARBA00022729"/>
    </source>
</evidence>
<dbReference type="SUPFAM" id="SSF52129">
    <property type="entry name" value="Caspase-like"/>
    <property type="match status" value="1"/>
</dbReference>
<sequence>MITHWGKRTLSPTHFSLLLFAIILFNLSWLPSALATTDCTAVTEIPPTECEILINFYNSTNGPNWSDNASNNWNVTNTPCSWAGISCSSPANPAGVHIIGIDRGEQNLSGSFPDLSSLTSLRLLDLSSGQLSGPFPTWLSSLTALQFLDLNQNQLTGDIPNLSNLTNLQLLWLEGNQLTSGPIPEWICQLSSLLSLNLSNSQRTGSIPNCINNLTKLEKLYLDDNQLSGSIPDLAALTHLQVLSCYGNQLTGSIPNLSTLTQLQELYLHSNHLTGSIPNLSPLTQLQQINLDINQLTGSIPDEIGTLTQLQHFSLHSNQFTGSIPTSLINLTNLNYLELSFNRLTAQDNALLTFLNSKNPTWAQTQTVTPLDVLATPSSATSIQISWTPILYTNDGGYYWVQYATTPGGPYTPATSATPDKNATSYVVTGLSPNTTYYFVVQTYTPTHGFQQNNLTSDLSAEVSATTTDSTAPPPLPPPVTPPAVTPPPATPPSATPLSLNITTVGQGKVISTPAGIDCGNQCQAGFATNTQVTLTATPATNWRFEQWQGDCDPNGLVIIDKDKQCEAVFVKINFDAQWLPLDMTNLAASGIPPKIATPSSNLQGMTININVPGMDVIDKVASDGNLYQQLNIPKEGLTTEEGKPQVPMLSQFIAIPVGAQVKVEMLEPSYDELTGYWVYPAQPPAADLEDAPPPPFTIDKEFYARDEFYPAKVVNLEGPEVIRGQSVVILRLFPVQFNPAKQTLRIYSKIRLRVSFQGGKNYFIENPRLRSSAFEPIFNKLLLNAPAVAAFSAVPLAEAAYEQGNSLLIITPPKFFEAANTLAKWKIKKGIETIVKTTVETGNTADQIRNFIQTAYNNWNPPPTYVLLIGDAEFISPYYKTWHPYNSYCGGCEGYIGTDLYYATVDGDDYFPDISLGRLSVDTLAEAKRRVNNIIGYESNPVAGSAFYQNVALATYFQDCNYPPCQGGNDGHANNRFTQTIEDIAIYLSAPNYLNQYQVDRIYVTDPAINPTHWNDDWWNFGGGPAGDPDDSIPNYLRRDSGFPWNGNAQQITTKINEGRFLVIHRDHGTPGGWVSPQYTTSDVQALTNGNKLPVVWSINCQTGWFDNETDNSGTNNNALPIYFSEAWERNPNGGAVGIIAATRVSYSGYNDQLTWGLMDAIWPDFVKLYTATHTPFDKPMWEMGSVLNYGKYYLASQYGESDTRKTTFEIFHWFGDPTMPIWTSEPQPFNNVSHEALISAGTQFINVGVNVPDALISITRENSGNGEILGRKLSTGGITTIPLSKPMLATDIVHVTITKQNYRPYEGTIITDPCLVITVRSNESGNGSSVNTWARQVGDEWIVGTKLKVNDKVLIQANHTIETNSIKVKTLCIKAGGVLKNNQGSLKVQAEHIYNAGDILGAEGTNGYIPDGLETLPENYLHAKNGGNVVINASESITNIGKIKAGRGGNDITHNFFTGNSMSAKGGKGGSISINSKFITNEGIIGPEVAPTYNNKQWLSDGGNGGVGSNAYQIELECNGKQPGGSVNSDQYLLGIDGWNNGNAVGGNGGNTTINATNQLINHGMISSGYGGDARVWSKNAKSCAYLATKGKGGNNVMTAPNLENSGVVRAGGDGKAISEPEMMLSGNNMRYEDSQAVVIFGGDNQQLSLRQLSADAITATETITLAAGQGGTVDLRDNNASILNAPTVRIFSDSILLEPEKNLQNLTTPNSRIETYPANILHEVALSSSGTLIGTPVTNQTIDVEILNAGPTADTYTLTVTDPQGWSINTLPATVTLNGLERVELSLQVILSATVGAEDTITITATSQSDPNITATTETTLLVVSEAELPPEPEELEAMVTIDPTQMNQCPTQGVVNRVCDAQGQVITNLVTDPNASIAHGTLIGTLNNNGLVSNLTIEPSGLLIGGTVSGFIHNQGQMMDFDFVGAEIQGGTLAGTIHNRSLIGGTFKDVNFAPNTHLTGGRLQGNLSGDANAPALLEHLTIQAHSQLAHVTMGENVVLAEGVTLGEGVNFINPGDDPRNLKSEEVIPPPACNTDLPLLGTTAVNLQGKPLDTLTQTSGGIAINQGAFQQQVTQKLTDSVTVKGQLCPDPDHVGQAAELIVYAEYRPLNSPESKSHYYMLDDQDQILPWDDDLANLVTFRKVVLKAAQTVSIYQGQFPAAGLLNIYFGYRLPTSGLLSLNRDAITVKIGE</sequence>
<dbReference type="InterPro" id="IPR053213">
    <property type="entry name" value="RLP29"/>
</dbReference>
<gene>
    <name evidence="6" type="ORF">THII_3409</name>
</gene>
<dbReference type="InterPro" id="IPR003591">
    <property type="entry name" value="Leu-rich_rpt_typical-subtyp"/>
</dbReference>
<dbReference type="InterPro" id="IPR029031">
    <property type="entry name" value="Gingipain_N_sf"/>
</dbReference>
<dbReference type="PANTHER" id="PTHR48009:SF4">
    <property type="entry name" value="LEUCINE-RICH REPEAT (LRR) FAMILY PROTEIN"/>
    <property type="match status" value="1"/>
</dbReference>
<feature type="domain" description="Fibronectin type-III" evidence="5">
    <location>
        <begin position="369"/>
        <end position="470"/>
    </location>
</feature>
<dbReference type="HOGENOM" id="CLU_231287_0_0_6"/>
<dbReference type="InterPro" id="IPR055414">
    <property type="entry name" value="LRR_R13L4/SHOC2-like"/>
</dbReference>
<keyword evidence="7" id="KW-1185">Reference proteome</keyword>
<dbReference type="Pfam" id="PF23598">
    <property type="entry name" value="LRR_14"/>
    <property type="match status" value="1"/>
</dbReference>
<dbReference type="FunFam" id="3.80.10.10:FF:000041">
    <property type="entry name" value="LRR receptor-like serine/threonine-protein kinase ERECTA"/>
    <property type="match status" value="2"/>
</dbReference>
<evidence type="ECO:0000313" key="7">
    <source>
        <dbReference type="Proteomes" id="UP000031623"/>
    </source>
</evidence>
<dbReference type="Pfam" id="PF00041">
    <property type="entry name" value="fn3"/>
    <property type="match status" value="1"/>
</dbReference>
<dbReference type="Pfam" id="PF00560">
    <property type="entry name" value="LRR_1"/>
    <property type="match status" value="1"/>
</dbReference>
<dbReference type="OrthoDB" id="5664384at2"/>
<dbReference type="KEGG" id="tig:THII_3409"/>
<evidence type="ECO:0000313" key="6">
    <source>
        <dbReference type="EMBL" id="BAP57706.1"/>
    </source>
</evidence>
<dbReference type="InterPro" id="IPR013783">
    <property type="entry name" value="Ig-like_fold"/>
</dbReference>
<dbReference type="EMBL" id="AP014633">
    <property type="protein sequence ID" value="BAP57706.1"/>
    <property type="molecule type" value="Genomic_DNA"/>
</dbReference>